<accession>A0A1X0QQS3</accession>
<sequence length="56" mass="6662">MQSSAKECMLLIKHVPFFLPHVFCYILLPVMTFLAIKCIQYKSSYEKYSVYHLTEQ</sequence>
<keyword evidence="1" id="KW-0472">Membrane</keyword>
<organism evidence="2">
    <name type="scientific">Rhizopus microsporus var. microsporus</name>
    <dbReference type="NCBI Taxonomy" id="86635"/>
    <lineage>
        <taxon>Eukaryota</taxon>
        <taxon>Fungi</taxon>
        <taxon>Fungi incertae sedis</taxon>
        <taxon>Mucoromycota</taxon>
        <taxon>Mucoromycotina</taxon>
        <taxon>Mucoromycetes</taxon>
        <taxon>Mucorales</taxon>
        <taxon>Mucorineae</taxon>
        <taxon>Rhizopodaceae</taxon>
        <taxon>Rhizopus</taxon>
    </lineage>
</organism>
<keyword evidence="1" id="KW-0812">Transmembrane</keyword>
<feature type="transmembrane region" description="Helical" evidence="1">
    <location>
        <begin position="18"/>
        <end position="39"/>
    </location>
</feature>
<proteinExistence type="predicted"/>
<dbReference type="VEuPathDB" id="FungiDB:BCV72DRAFT_59418"/>
<name>A0A1X0QQS3_RHIZD</name>
<dbReference type="Proteomes" id="UP000242414">
    <property type="component" value="Unassembled WGS sequence"/>
</dbReference>
<keyword evidence="1" id="KW-1133">Transmembrane helix</keyword>
<dbReference type="AlphaFoldDB" id="A0A1X0QQS3"/>
<protein>
    <submittedName>
        <fullName evidence="2">Uncharacterized protein</fullName>
    </submittedName>
</protein>
<gene>
    <name evidence="2" type="ORF">BCV72DRAFT_59418</name>
</gene>
<reference evidence="2" key="1">
    <citation type="journal article" date="2016" name="Proc. Natl. Acad. Sci. U.S.A.">
        <title>Lipid metabolic changes in an early divergent fungus govern the establishment of a mutualistic symbiosis with endobacteria.</title>
        <authorList>
            <person name="Lastovetsky O.A."/>
            <person name="Gaspar M.L."/>
            <person name="Mondo S.J."/>
            <person name="LaButti K.M."/>
            <person name="Sandor L."/>
            <person name="Grigoriev I.V."/>
            <person name="Henry S.A."/>
            <person name="Pawlowska T.E."/>
        </authorList>
    </citation>
    <scope>NUCLEOTIDE SEQUENCE [LARGE SCALE GENOMIC DNA]</scope>
    <source>
        <strain evidence="2">ATCC 52814</strain>
    </source>
</reference>
<evidence type="ECO:0000256" key="1">
    <source>
        <dbReference type="SAM" id="Phobius"/>
    </source>
</evidence>
<evidence type="ECO:0000313" key="2">
    <source>
        <dbReference type="EMBL" id="ORE02096.1"/>
    </source>
</evidence>
<dbReference type="EMBL" id="KV922073">
    <property type="protein sequence ID" value="ORE02096.1"/>
    <property type="molecule type" value="Genomic_DNA"/>
</dbReference>